<feature type="transmembrane region" description="Helical" evidence="1">
    <location>
        <begin position="129"/>
        <end position="150"/>
    </location>
</feature>
<dbReference type="InterPro" id="IPR003646">
    <property type="entry name" value="SH3-like_bac-type"/>
</dbReference>
<comment type="caution">
    <text evidence="3">The sequence shown here is derived from an EMBL/GenBank/DDBJ whole genome shotgun (WGS) entry which is preliminary data.</text>
</comment>
<dbReference type="Pfam" id="PF08239">
    <property type="entry name" value="SH3_3"/>
    <property type="match status" value="1"/>
</dbReference>
<gene>
    <name evidence="3" type="ORF">Q0590_31870</name>
</gene>
<reference evidence="3" key="1">
    <citation type="submission" date="2023-07" db="EMBL/GenBank/DDBJ databases">
        <title>The genome sequence of Rhodocytophaga aerolata KACC 12507.</title>
        <authorList>
            <person name="Zhang X."/>
        </authorList>
    </citation>
    <scope>NUCLEOTIDE SEQUENCE</scope>
    <source>
        <strain evidence="3">KACC 12507</strain>
    </source>
</reference>
<dbReference type="RefSeq" id="WP_302041714.1">
    <property type="nucleotide sequence ID" value="NZ_JAUKPO010000038.1"/>
</dbReference>
<feature type="transmembrane region" description="Helical" evidence="1">
    <location>
        <begin position="162"/>
        <end position="179"/>
    </location>
</feature>
<keyword evidence="1" id="KW-1133">Transmembrane helix</keyword>
<evidence type="ECO:0000313" key="4">
    <source>
        <dbReference type="Proteomes" id="UP001168528"/>
    </source>
</evidence>
<name>A0ABT8RFQ7_9BACT</name>
<dbReference type="Proteomes" id="UP001168528">
    <property type="component" value="Unassembled WGS sequence"/>
</dbReference>
<proteinExistence type="predicted"/>
<dbReference type="EMBL" id="JAUKPO010000038">
    <property type="protein sequence ID" value="MDO1450915.1"/>
    <property type="molecule type" value="Genomic_DNA"/>
</dbReference>
<accession>A0ABT8RFQ7</accession>
<keyword evidence="4" id="KW-1185">Reference proteome</keyword>
<evidence type="ECO:0000259" key="2">
    <source>
        <dbReference type="Pfam" id="PF08239"/>
    </source>
</evidence>
<evidence type="ECO:0000256" key="1">
    <source>
        <dbReference type="SAM" id="Phobius"/>
    </source>
</evidence>
<sequence length="245" mass="28489">MQNIDLKKIAFFLWGCLVLSHLAYSQDIKLLLAQADTLFVQQKYTQALHQYEQIFSQTGQASPAMLLKMAYVEEGNGNYTKALYFLSLYYLQRPNLQVVNKMKEIAATYNLQGYEFRDVDLFLILYQRYYTYLAAAILVICIIWIVSLIVRKVRREYLPARHLAGCMLFLVLVLLFLNIQKADQQAIISQDNVYLMSAPSAGAELVYIAQKGHRLDVQQQQDIWVQVQWNGQIAYVRKQNVWLVE</sequence>
<organism evidence="3 4">
    <name type="scientific">Rhodocytophaga aerolata</name>
    <dbReference type="NCBI Taxonomy" id="455078"/>
    <lineage>
        <taxon>Bacteria</taxon>
        <taxon>Pseudomonadati</taxon>
        <taxon>Bacteroidota</taxon>
        <taxon>Cytophagia</taxon>
        <taxon>Cytophagales</taxon>
        <taxon>Rhodocytophagaceae</taxon>
        <taxon>Rhodocytophaga</taxon>
    </lineage>
</organism>
<protein>
    <submittedName>
        <fullName evidence="3">SH3 domain-containing protein</fullName>
    </submittedName>
</protein>
<feature type="domain" description="SH3b" evidence="2">
    <location>
        <begin position="192"/>
        <end position="240"/>
    </location>
</feature>
<evidence type="ECO:0000313" key="3">
    <source>
        <dbReference type="EMBL" id="MDO1450915.1"/>
    </source>
</evidence>
<dbReference type="Gene3D" id="2.30.30.40">
    <property type="entry name" value="SH3 Domains"/>
    <property type="match status" value="1"/>
</dbReference>
<keyword evidence="1" id="KW-0472">Membrane</keyword>
<keyword evidence="1" id="KW-0812">Transmembrane</keyword>